<name>A0A150WN86_BDEBC</name>
<comment type="subcellular location">
    <subcellularLocation>
        <location evidence="1">Cytoplasm</location>
    </subcellularLocation>
</comment>
<gene>
    <name evidence="8" type="ORF">AZI86_01890</name>
</gene>
<dbReference type="InterPro" id="IPR004446">
    <property type="entry name" value="Heptose_bisP_phosphatase"/>
</dbReference>
<evidence type="ECO:0000256" key="7">
    <source>
        <dbReference type="ARBA" id="ARBA00031828"/>
    </source>
</evidence>
<dbReference type="SUPFAM" id="SSF56784">
    <property type="entry name" value="HAD-like"/>
    <property type="match status" value="1"/>
</dbReference>
<dbReference type="InterPro" id="IPR006543">
    <property type="entry name" value="Histidinol-phos"/>
</dbReference>
<evidence type="ECO:0000313" key="8">
    <source>
        <dbReference type="EMBL" id="KYG65848.1"/>
    </source>
</evidence>
<keyword evidence="6" id="KW-0119">Carbohydrate metabolism</keyword>
<organism evidence="8 9">
    <name type="scientific">Bdellovibrio bacteriovorus</name>
    <dbReference type="NCBI Taxonomy" id="959"/>
    <lineage>
        <taxon>Bacteria</taxon>
        <taxon>Pseudomonadati</taxon>
        <taxon>Bdellovibrionota</taxon>
        <taxon>Bdellovibrionia</taxon>
        <taxon>Bdellovibrionales</taxon>
        <taxon>Pseudobdellovibrionaceae</taxon>
        <taxon>Bdellovibrio</taxon>
    </lineage>
</organism>
<keyword evidence="9" id="KW-1185">Reference proteome</keyword>
<dbReference type="PANTHER" id="PTHR42891">
    <property type="entry name" value="D-GLYCERO-BETA-D-MANNO-HEPTOSE-1,7-BISPHOSPHATE 7-PHOSPHATASE"/>
    <property type="match status" value="1"/>
</dbReference>
<keyword evidence="4" id="KW-0479">Metal-binding</keyword>
<dbReference type="Pfam" id="PF13242">
    <property type="entry name" value="Hydrolase_like"/>
    <property type="match status" value="1"/>
</dbReference>
<evidence type="ECO:0000256" key="3">
    <source>
        <dbReference type="ARBA" id="ARBA00022490"/>
    </source>
</evidence>
<dbReference type="EMBL" id="LUKE01000001">
    <property type="protein sequence ID" value="KYG65848.1"/>
    <property type="molecule type" value="Genomic_DNA"/>
</dbReference>
<dbReference type="NCBIfam" id="TIGR01656">
    <property type="entry name" value="Histidinol-ppas"/>
    <property type="match status" value="1"/>
</dbReference>
<dbReference type="GO" id="GO:0046872">
    <property type="term" value="F:metal ion binding"/>
    <property type="evidence" value="ECO:0007669"/>
    <property type="project" value="UniProtKB-KW"/>
</dbReference>
<dbReference type="InterPro" id="IPR023214">
    <property type="entry name" value="HAD_sf"/>
</dbReference>
<keyword evidence="3" id="KW-0963">Cytoplasm</keyword>
<evidence type="ECO:0000256" key="1">
    <source>
        <dbReference type="ARBA" id="ARBA00004496"/>
    </source>
</evidence>
<dbReference type="GO" id="GO:0016791">
    <property type="term" value="F:phosphatase activity"/>
    <property type="evidence" value="ECO:0007669"/>
    <property type="project" value="InterPro"/>
</dbReference>
<evidence type="ECO:0000256" key="6">
    <source>
        <dbReference type="ARBA" id="ARBA00023277"/>
    </source>
</evidence>
<comment type="caution">
    <text evidence="8">The sequence shown here is derived from an EMBL/GenBank/DDBJ whole genome shotgun (WGS) entry which is preliminary data.</text>
</comment>
<dbReference type="InterPro" id="IPR006549">
    <property type="entry name" value="HAD-SF_hydro_IIIA"/>
</dbReference>
<evidence type="ECO:0000256" key="5">
    <source>
        <dbReference type="ARBA" id="ARBA00022801"/>
    </source>
</evidence>
<evidence type="ECO:0000256" key="2">
    <source>
        <dbReference type="ARBA" id="ARBA00005628"/>
    </source>
</evidence>
<dbReference type="OrthoDB" id="9781367at2"/>
<dbReference type="GO" id="GO:0005737">
    <property type="term" value="C:cytoplasm"/>
    <property type="evidence" value="ECO:0007669"/>
    <property type="project" value="UniProtKB-SubCell"/>
</dbReference>
<comment type="similarity">
    <text evidence="2">Belongs to the GmhB family.</text>
</comment>
<dbReference type="GO" id="GO:0005975">
    <property type="term" value="P:carbohydrate metabolic process"/>
    <property type="evidence" value="ECO:0007669"/>
    <property type="project" value="InterPro"/>
</dbReference>
<dbReference type="Gene3D" id="3.40.50.1000">
    <property type="entry name" value="HAD superfamily/HAD-like"/>
    <property type="match status" value="1"/>
</dbReference>
<evidence type="ECO:0000256" key="4">
    <source>
        <dbReference type="ARBA" id="ARBA00022723"/>
    </source>
</evidence>
<sequence>MMHWERWMIETLQRGGRFIFLAEGLPDHAAQFSGTKRLSCKDLVSGQCSTLPQDMVFVFESQLNSLKSVDAILQGQRVLIGVKTPHWIEAGWVDVTIPELTSSQWQEAYDQAAKSPQKSLSDFRSSTGQPCLFLDRDDVVVKNVPYNNDPQKVVLTPGVAELINKAHAKGWWVALVTNQSGLGRAKITWEEYQRVHQQMLKLLAAQEAWIDECVWASHIEDAPHAAGDFFAGLRKPRPGMFQQVDEKLKVDRARSVMIGDSASDVIAAYHAGVGNVYLLRTERSALESEKLQKVSNLLPGISFKFLEKLEHAL</sequence>
<dbReference type="AlphaFoldDB" id="A0A150WN86"/>
<dbReference type="RefSeq" id="WP_061833391.1">
    <property type="nucleotide sequence ID" value="NZ_LUKE01000001.1"/>
</dbReference>
<protein>
    <recommendedName>
        <fullName evidence="7">D,D-heptose 1,7-bisphosphate phosphatase</fullName>
    </recommendedName>
</protein>
<evidence type="ECO:0000313" key="9">
    <source>
        <dbReference type="Proteomes" id="UP000075320"/>
    </source>
</evidence>
<keyword evidence="5" id="KW-0378">Hydrolase</keyword>
<proteinExistence type="inferred from homology"/>
<dbReference type="Proteomes" id="UP000075320">
    <property type="component" value="Unassembled WGS sequence"/>
</dbReference>
<dbReference type="NCBIfam" id="TIGR01662">
    <property type="entry name" value="HAD-SF-IIIA"/>
    <property type="match status" value="1"/>
</dbReference>
<reference evidence="8 9" key="1">
    <citation type="submission" date="2016-03" db="EMBL/GenBank/DDBJ databases">
        <authorList>
            <person name="Ploux O."/>
        </authorList>
    </citation>
    <scope>NUCLEOTIDE SEQUENCE [LARGE SCALE GENOMIC DNA]</scope>
    <source>
        <strain evidence="8 9">R0</strain>
    </source>
</reference>
<dbReference type="InterPro" id="IPR036412">
    <property type="entry name" value="HAD-like_sf"/>
</dbReference>
<dbReference type="PANTHER" id="PTHR42891:SF1">
    <property type="entry name" value="D-GLYCERO-BETA-D-MANNO-HEPTOSE-1,7-BISPHOSPHATE 7-PHOSPHATASE"/>
    <property type="match status" value="1"/>
</dbReference>
<accession>A0A150WN86</accession>